<dbReference type="Proteomes" id="UP001418222">
    <property type="component" value="Unassembled WGS sequence"/>
</dbReference>
<accession>A0AAP0GBG7</accession>
<evidence type="ECO:0000256" key="2">
    <source>
        <dbReference type="SAM" id="MobiDB-lite"/>
    </source>
</evidence>
<feature type="region of interest" description="Disordered" evidence="2">
    <location>
        <begin position="268"/>
        <end position="320"/>
    </location>
</feature>
<reference evidence="4 5" key="1">
    <citation type="journal article" date="2022" name="Nat. Plants">
        <title>Genomes of leafy and leafless Platanthera orchids illuminate the evolution of mycoheterotrophy.</title>
        <authorList>
            <person name="Li M.H."/>
            <person name="Liu K.W."/>
            <person name="Li Z."/>
            <person name="Lu H.C."/>
            <person name="Ye Q.L."/>
            <person name="Zhang D."/>
            <person name="Wang J.Y."/>
            <person name="Li Y.F."/>
            <person name="Zhong Z.M."/>
            <person name="Liu X."/>
            <person name="Yu X."/>
            <person name="Liu D.K."/>
            <person name="Tu X.D."/>
            <person name="Liu B."/>
            <person name="Hao Y."/>
            <person name="Liao X.Y."/>
            <person name="Jiang Y.T."/>
            <person name="Sun W.H."/>
            <person name="Chen J."/>
            <person name="Chen Y.Q."/>
            <person name="Ai Y."/>
            <person name="Zhai J.W."/>
            <person name="Wu S.S."/>
            <person name="Zhou Z."/>
            <person name="Hsiao Y.Y."/>
            <person name="Wu W.L."/>
            <person name="Chen Y.Y."/>
            <person name="Lin Y.F."/>
            <person name="Hsu J.L."/>
            <person name="Li C.Y."/>
            <person name="Wang Z.W."/>
            <person name="Zhao X."/>
            <person name="Zhong W.Y."/>
            <person name="Ma X.K."/>
            <person name="Ma L."/>
            <person name="Huang J."/>
            <person name="Chen G.Z."/>
            <person name="Huang M.Z."/>
            <person name="Huang L."/>
            <person name="Peng D.H."/>
            <person name="Luo Y.B."/>
            <person name="Zou S.Q."/>
            <person name="Chen S.P."/>
            <person name="Lan S."/>
            <person name="Tsai W.C."/>
            <person name="Van de Peer Y."/>
            <person name="Liu Z.J."/>
        </authorList>
    </citation>
    <scope>NUCLEOTIDE SEQUENCE [LARGE SCALE GENOMIC DNA]</scope>
    <source>
        <strain evidence="4">Lor287</strain>
    </source>
</reference>
<keyword evidence="5" id="KW-1185">Reference proteome</keyword>
<gene>
    <name evidence="4" type="ORF">KSP39_PZI005333</name>
</gene>
<name>A0AAP0GBG7_9ASPA</name>
<feature type="domain" description="Transposase (putative) gypsy type" evidence="3">
    <location>
        <begin position="66"/>
        <end position="128"/>
    </location>
</feature>
<evidence type="ECO:0000313" key="5">
    <source>
        <dbReference type="Proteomes" id="UP001418222"/>
    </source>
</evidence>
<keyword evidence="1" id="KW-0175">Coiled coil</keyword>
<sequence length="662" mass="72303">MPGENKGRAHCAEAFQKHLFPSCKLTLDEYNMIVDRYVPAGFSARNPGNHDRVNTPGAGELAIPLEHFEVGFRLPLWPEVRLALRYYGVVPAQLNPNSVAILIAFICYMRSERIEFSLPIFRKLFNFRAKGGQQLEVTGLANKHHHWGEKFVYVSGDFGNVPLQPVQYEDAAYKPPALGSRESAILEFFGTKEFDVPYLRRDVDSLPLVHSGEGTVSPQIPFFIKDFLALKSNFAGEREVPLRQPFAEGRGVEGLAARGSLALAEASASACREDPAPSMPPPAKKRKVPLPSLRTLETPKPSALEKGKAPAVPPVQPPPEGRSFEAILQMASEMDAAAKSRAEASARNISAASEAGGEVVAAETSASVPPPEVPRGHQNFGFGVRYADSEGKPQMEWDPESNSIRVSTLLPRWAEGENVTGEAFSLGYGLYSREDAGVFDQMSTRLLAFDATRALLRAFELTHMCARRSITLDKNFTDMCKAREDAMARAHAAGEELAKAQQELADARLALSLRPAAEDSAQVRELRAELANARCESVLLREQLRAELTKVPPPELDARLRSRYLSEYDVDKLLQANAQATVKLTLETLRDVKLLREDGATIDARQLLPWLYDPVPKPPGAPDSPLSDAPRSSTAVGETSEEGSGDDSSESTSGDYSASPGN</sequence>
<organism evidence="4 5">
    <name type="scientific">Platanthera zijinensis</name>
    <dbReference type="NCBI Taxonomy" id="2320716"/>
    <lineage>
        <taxon>Eukaryota</taxon>
        <taxon>Viridiplantae</taxon>
        <taxon>Streptophyta</taxon>
        <taxon>Embryophyta</taxon>
        <taxon>Tracheophyta</taxon>
        <taxon>Spermatophyta</taxon>
        <taxon>Magnoliopsida</taxon>
        <taxon>Liliopsida</taxon>
        <taxon>Asparagales</taxon>
        <taxon>Orchidaceae</taxon>
        <taxon>Orchidoideae</taxon>
        <taxon>Orchideae</taxon>
        <taxon>Orchidinae</taxon>
        <taxon>Platanthera</taxon>
    </lineage>
</organism>
<proteinExistence type="predicted"/>
<dbReference type="InterPro" id="IPR007321">
    <property type="entry name" value="Transposase_28"/>
</dbReference>
<feature type="compositionally biased region" description="Acidic residues" evidence="2">
    <location>
        <begin position="639"/>
        <end position="649"/>
    </location>
</feature>
<feature type="coiled-coil region" evidence="1">
    <location>
        <begin position="483"/>
        <end position="543"/>
    </location>
</feature>
<comment type="caution">
    <text evidence="4">The sequence shown here is derived from an EMBL/GenBank/DDBJ whole genome shotgun (WGS) entry which is preliminary data.</text>
</comment>
<evidence type="ECO:0000313" key="4">
    <source>
        <dbReference type="EMBL" id="KAK8949427.1"/>
    </source>
</evidence>
<evidence type="ECO:0000256" key="1">
    <source>
        <dbReference type="SAM" id="Coils"/>
    </source>
</evidence>
<dbReference type="EMBL" id="JBBWWQ010000004">
    <property type="protein sequence ID" value="KAK8949427.1"/>
    <property type="molecule type" value="Genomic_DNA"/>
</dbReference>
<dbReference type="Pfam" id="PF04195">
    <property type="entry name" value="Transposase_28"/>
    <property type="match status" value="1"/>
</dbReference>
<feature type="region of interest" description="Disordered" evidence="2">
    <location>
        <begin position="611"/>
        <end position="662"/>
    </location>
</feature>
<evidence type="ECO:0000259" key="3">
    <source>
        <dbReference type="Pfam" id="PF04195"/>
    </source>
</evidence>
<feature type="compositionally biased region" description="Pro residues" evidence="2">
    <location>
        <begin position="311"/>
        <end position="320"/>
    </location>
</feature>
<protein>
    <recommendedName>
        <fullName evidence="3">Transposase (putative) gypsy type domain-containing protein</fullName>
    </recommendedName>
</protein>
<dbReference type="AlphaFoldDB" id="A0AAP0GBG7"/>